<dbReference type="InterPro" id="IPR045863">
    <property type="entry name" value="CorA_TM1_TM2"/>
</dbReference>
<evidence type="ECO:0000256" key="1">
    <source>
        <dbReference type="ARBA" id="ARBA00004141"/>
    </source>
</evidence>
<sequence>MHQSAEDEYLELLASTQKHQYPGFVSHLKQQDGPLREEGRVAVIEFKDSQAPQAKRIRTSTALRRCFEDSPQSSVDIRRLFVMEGLPRNFIKAFGARLRVPPSFFSAHWTSPRNAIGTWINRPPRNYDHNDRFLLTFAKMHWVRVKPLAEDNSNLLYWMDSSIHRHLSPSTIFGASDGPLLSWEQVSFWSVAKGGSWDAIILVDPPLRNSVRWGESPVPREVDHEPKQPVFDLPPVLGQEGCWYPSYQSEYEAIDRVKPDKVKVPAMVSLFDDMLLLYPLKARDSTSNTIDCADVCRRLVLSAWTARLRVIEAQIAQERSRLSVEDATSVKNIDDLLALSWTRPWRPRDFSRLTRAASVLVGIDAELRRNLDALGLNSPHHNLCIWEADAWKRLLQATELSKSRVDSMIQTYLQATSIRQSLSAGHLTSMATLFIPMSLVAAIFSMNGNFAAGESHFWIFWVVAIPLVLLGCFFLFTKSGTRLFNKISLENSPV</sequence>
<keyword evidence="4 5" id="KW-0472">Membrane</keyword>
<keyword evidence="2 5" id="KW-0812">Transmembrane</keyword>
<evidence type="ECO:0000313" key="6">
    <source>
        <dbReference type="EMBL" id="KAK1454860.1"/>
    </source>
</evidence>
<evidence type="ECO:0000256" key="5">
    <source>
        <dbReference type="SAM" id="Phobius"/>
    </source>
</evidence>
<dbReference type="AlphaFoldDB" id="A0AAI9UE88"/>
<dbReference type="Pfam" id="PF01544">
    <property type="entry name" value="CorA"/>
    <property type="match status" value="1"/>
</dbReference>
<feature type="transmembrane region" description="Helical" evidence="5">
    <location>
        <begin position="458"/>
        <end position="476"/>
    </location>
</feature>
<reference evidence="6 7" key="1">
    <citation type="submission" date="2016-10" db="EMBL/GenBank/DDBJ databases">
        <title>The genome sequence of Colletotrichum fioriniae PJ7.</title>
        <authorList>
            <person name="Baroncelli R."/>
        </authorList>
    </citation>
    <scope>NUCLEOTIDE SEQUENCE [LARGE SCALE GENOMIC DNA]</scope>
    <source>
        <strain evidence="6">Col 31</strain>
    </source>
</reference>
<evidence type="ECO:0000256" key="4">
    <source>
        <dbReference type="ARBA" id="ARBA00023136"/>
    </source>
</evidence>
<name>A0AAI9UE88_9PEZI</name>
<evidence type="ECO:0000256" key="2">
    <source>
        <dbReference type="ARBA" id="ARBA00022692"/>
    </source>
</evidence>
<proteinExistence type="predicted"/>
<evidence type="ECO:0000313" key="7">
    <source>
        <dbReference type="Proteomes" id="UP001239795"/>
    </source>
</evidence>
<gene>
    <name evidence="6" type="ORF">CMEL01_03620</name>
</gene>
<organism evidence="6 7">
    <name type="scientific">Colletotrichum melonis</name>
    <dbReference type="NCBI Taxonomy" id="1209925"/>
    <lineage>
        <taxon>Eukaryota</taxon>
        <taxon>Fungi</taxon>
        <taxon>Dikarya</taxon>
        <taxon>Ascomycota</taxon>
        <taxon>Pezizomycotina</taxon>
        <taxon>Sordariomycetes</taxon>
        <taxon>Hypocreomycetidae</taxon>
        <taxon>Glomerellales</taxon>
        <taxon>Glomerellaceae</taxon>
        <taxon>Colletotrichum</taxon>
        <taxon>Colletotrichum acutatum species complex</taxon>
    </lineage>
</organism>
<comment type="caution">
    <text evidence="6">The sequence shown here is derived from an EMBL/GenBank/DDBJ whole genome shotgun (WGS) entry which is preliminary data.</text>
</comment>
<keyword evidence="7" id="KW-1185">Reference proteome</keyword>
<dbReference type="Proteomes" id="UP001239795">
    <property type="component" value="Unassembled WGS sequence"/>
</dbReference>
<dbReference type="GO" id="GO:0016020">
    <property type="term" value="C:membrane"/>
    <property type="evidence" value="ECO:0007669"/>
    <property type="project" value="UniProtKB-SubCell"/>
</dbReference>
<dbReference type="GO" id="GO:0046873">
    <property type="term" value="F:metal ion transmembrane transporter activity"/>
    <property type="evidence" value="ECO:0007669"/>
    <property type="project" value="InterPro"/>
</dbReference>
<evidence type="ECO:0000256" key="3">
    <source>
        <dbReference type="ARBA" id="ARBA00022989"/>
    </source>
</evidence>
<accession>A0AAI9UE88</accession>
<protein>
    <recommendedName>
        <fullName evidence="8">CorA-like Mg2+ transporter</fullName>
    </recommendedName>
</protein>
<dbReference type="SUPFAM" id="SSF144083">
    <property type="entry name" value="Magnesium transport protein CorA, transmembrane region"/>
    <property type="match status" value="1"/>
</dbReference>
<feature type="transmembrane region" description="Helical" evidence="5">
    <location>
        <begin position="427"/>
        <end position="446"/>
    </location>
</feature>
<dbReference type="EMBL" id="MLGG01000024">
    <property type="protein sequence ID" value="KAK1454860.1"/>
    <property type="molecule type" value="Genomic_DNA"/>
</dbReference>
<dbReference type="InterPro" id="IPR002523">
    <property type="entry name" value="MgTranspt_CorA/ZnTranspt_ZntB"/>
</dbReference>
<keyword evidence="3 5" id="KW-1133">Transmembrane helix</keyword>
<evidence type="ECO:0008006" key="8">
    <source>
        <dbReference type="Google" id="ProtNLM"/>
    </source>
</evidence>
<comment type="subcellular location">
    <subcellularLocation>
        <location evidence="1">Membrane</location>
        <topology evidence="1">Multi-pass membrane protein</topology>
    </subcellularLocation>
</comment>
<dbReference type="Gene3D" id="1.20.58.340">
    <property type="entry name" value="Magnesium transport protein CorA, transmembrane region"/>
    <property type="match status" value="1"/>
</dbReference>